<keyword evidence="2" id="KW-0949">S-adenosyl-L-methionine</keyword>
<dbReference type="InterPro" id="IPR016718">
    <property type="entry name" value="rRNA_m1G-MeTrfase_A_prd"/>
</dbReference>
<keyword evidence="1" id="KW-0479">Metal-binding</keyword>
<dbReference type="GO" id="GO:0046872">
    <property type="term" value="F:metal ion binding"/>
    <property type="evidence" value="ECO:0007669"/>
    <property type="project" value="UniProtKB-KW"/>
</dbReference>
<dbReference type="GO" id="GO:0052911">
    <property type="term" value="F:23S rRNA (guanine(745)-N(1))-methyltransferase activity"/>
    <property type="evidence" value="ECO:0007669"/>
    <property type="project" value="UniProtKB-EC"/>
</dbReference>
<feature type="binding site" evidence="1">
    <location>
        <position position="13"/>
    </location>
    <ligand>
        <name>Zn(2+)</name>
        <dbReference type="ChEBI" id="CHEBI:29105"/>
    </ligand>
</feature>
<evidence type="ECO:0000259" key="4">
    <source>
        <dbReference type="Pfam" id="PF21302"/>
    </source>
</evidence>
<dbReference type="PANTHER" id="PTHR43460">
    <property type="entry name" value="METHYLTRANSFERASE"/>
    <property type="match status" value="1"/>
</dbReference>
<dbReference type="Pfam" id="PF13847">
    <property type="entry name" value="Methyltransf_31"/>
    <property type="match status" value="1"/>
</dbReference>
<dbReference type="InterPro" id="IPR048647">
    <property type="entry name" value="RlmA_N"/>
</dbReference>
<evidence type="ECO:0000256" key="2">
    <source>
        <dbReference type="PIRSR" id="PIRSR018249-2"/>
    </source>
</evidence>
<feature type="binding site" evidence="2">
    <location>
        <begin position="101"/>
        <end position="102"/>
    </location>
    <ligand>
        <name>S-adenosyl-L-methionine</name>
        <dbReference type="ChEBI" id="CHEBI:59789"/>
    </ligand>
</feature>
<evidence type="ECO:0000259" key="3">
    <source>
        <dbReference type="Pfam" id="PF13847"/>
    </source>
</evidence>
<organism evidence="5 6">
    <name type="scientific">Tatumella ptyseos</name>
    <dbReference type="NCBI Taxonomy" id="82987"/>
    <lineage>
        <taxon>Bacteria</taxon>
        <taxon>Pseudomonadati</taxon>
        <taxon>Pseudomonadota</taxon>
        <taxon>Gammaproteobacteria</taxon>
        <taxon>Enterobacterales</taxon>
        <taxon>Erwiniaceae</taxon>
        <taxon>Tatumella</taxon>
    </lineage>
</organism>
<keyword evidence="5" id="KW-0489">Methyltransferase</keyword>
<dbReference type="Proteomes" id="UP000248758">
    <property type="component" value="Chromosome 1"/>
</dbReference>
<feature type="binding site" evidence="1">
    <location>
        <position position="30"/>
    </location>
    <ligand>
        <name>Zn(2+)</name>
        <dbReference type="ChEBI" id="CHEBI:29105"/>
    </ligand>
</feature>
<evidence type="ECO:0000313" key="6">
    <source>
        <dbReference type="Proteomes" id="UP000248758"/>
    </source>
</evidence>
<protein>
    <submittedName>
        <fullName evidence="5">Ribosomal RNA large subunit methyltransferase A</fullName>
        <ecNumber evidence="5">2.1.1.187</ecNumber>
    </submittedName>
</protein>
<dbReference type="EC" id="2.1.1.187" evidence="5"/>
<feature type="domain" description="23S rRNA (guanine(745)-N(1))-methyltransferase N-terminal" evidence="4">
    <location>
        <begin position="8"/>
        <end position="51"/>
    </location>
</feature>
<dbReference type="AlphaFoldDB" id="A0A2X5NP40"/>
<feature type="domain" description="Methyltransferase" evidence="3">
    <location>
        <begin position="91"/>
        <end position="204"/>
    </location>
</feature>
<dbReference type="InterPro" id="IPR025714">
    <property type="entry name" value="Methyltranfer_dom"/>
</dbReference>
<feature type="binding site" evidence="2">
    <location>
        <position position="191"/>
    </location>
    <ligand>
        <name>S-adenosyl-L-methionine</name>
        <dbReference type="ChEBI" id="CHEBI:59789"/>
    </ligand>
</feature>
<keyword evidence="1" id="KW-0862">Zinc</keyword>
<dbReference type="InterPro" id="IPR052939">
    <property type="entry name" value="23S_rRNA_MeTrnsfrase_RlmA"/>
</dbReference>
<dbReference type="EMBL" id="LS483499">
    <property type="protein sequence ID" value="SQK75159.1"/>
    <property type="molecule type" value="Genomic_DNA"/>
</dbReference>
<evidence type="ECO:0000313" key="5">
    <source>
        <dbReference type="EMBL" id="SQK75159.1"/>
    </source>
</evidence>
<dbReference type="SUPFAM" id="SSF53335">
    <property type="entry name" value="S-adenosyl-L-methionine-dependent methyltransferases"/>
    <property type="match status" value="1"/>
</dbReference>
<sequence>MSGVTAVFICPLCQQLLEKQQGGWRCAGNHQFDQAREGYVNLLPVQHKGSKVPGDSPEMMQARRNFLDAGYYQPLRDAVTALLTEHVPGPDVRVLDIGCGEGYYTAGIAAAFESRPGAEIYGLDVAKIAIKSAAKRYKAIRFCVASSYRLPFADNSLSAVLRIYAPCKDEELARTIMPGGYLLTVTPAPRHLMQLKALIYQEVKLHEENEHPLEAFECVREQRLSYPMSLPPEASQALLQMTPFAWRATDAVRDTLAASESFTCEADFCLRLWQRKRG</sequence>
<name>A0A2X5NP40_9GAMM</name>
<feature type="binding site" evidence="2">
    <location>
        <position position="72"/>
    </location>
    <ligand>
        <name>S-adenosyl-L-methionine</name>
        <dbReference type="ChEBI" id="CHEBI:59789"/>
    </ligand>
</feature>
<dbReference type="PANTHER" id="PTHR43460:SF1">
    <property type="entry name" value="METHYLTRANSFERASE TYPE 11 DOMAIN-CONTAINING PROTEIN"/>
    <property type="match status" value="1"/>
</dbReference>
<dbReference type="Gene3D" id="3.40.50.150">
    <property type="entry name" value="Vaccinia Virus protein VP39"/>
    <property type="match status" value="1"/>
</dbReference>
<proteinExistence type="predicted"/>
<gene>
    <name evidence="5" type="primary">rlmA</name>
    <name evidence="5" type="ORF">NCTC11468_02088</name>
</gene>
<dbReference type="KEGG" id="tpty:NCTC11468_02088"/>
<accession>A0A2X5NP40</accession>
<dbReference type="FunFam" id="3.40.50.150:FF:000163">
    <property type="entry name" value="23S rRNA methyltransferase A"/>
    <property type="match status" value="1"/>
</dbReference>
<dbReference type="Pfam" id="PF21302">
    <property type="entry name" value="Zn_ribbon_RlmA"/>
    <property type="match status" value="1"/>
</dbReference>
<dbReference type="NCBIfam" id="NF008300">
    <property type="entry name" value="PRK11088.1"/>
    <property type="match status" value="1"/>
</dbReference>
<feature type="binding site" evidence="1">
    <location>
        <position position="26"/>
    </location>
    <ligand>
        <name>Zn(2+)</name>
        <dbReference type="ChEBI" id="CHEBI:29105"/>
    </ligand>
</feature>
<keyword evidence="5" id="KW-0808">Transferase</keyword>
<evidence type="ECO:0000256" key="1">
    <source>
        <dbReference type="PIRSR" id="PIRSR018249-1"/>
    </source>
</evidence>
<dbReference type="CDD" id="cd02440">
    <property type="entry name" value="AdoMet_MTases"/>
    <property type="match status" value="1"/>
</dbReference>
<dbReference type="PIRSF" id="PIRSF018249">
    <property type="entry name" value="MyrA_prd"/>
    <property type="match status" value="1"/>
</dbReference>
<reference evidence="5 6" key="1">
    <citation type="submission" date="2018-06" db="EMBL/GenBank/DDBJ databases">
        <authorList>
            <consortium name="Pathogen Informatics"/>
            <person name="Doyle S."/>
        </authorList>
    </citation>
    <scope>NUCLEOTIDE SEQUENCE [LARGE SCALE GENOMIC DNA]</scope>
    <source>
        <strain evidence="5 6">NCTC11468</strain>
    </source>
</reference>
<feature type="binding site" evidence="1">
    <location>
        <position position="10"/>
    </location>
    <ligand>
        <name>Zn(2+)</name>
        <dbReference type="ChEBI" id="CHEBI:29105"/>
    </ligand>
</feature>
<dbReference type="InterPro" id="IPR029063">
    <property type="entry name" value="SAM-dependent_MTases_sf"/>
</dbReference>
<dbReference type="RefSeq" id="WP_025903012.1">
    <property type="nucleotide sequence ID" value="NZ_CALFSL010000004.1"/>
</dbReference>